<reference evidence="6" key="1">
    <citation type="submission" date="2022-03" db="EMBL/GenBank/DDBJ databases">
        <title>De novo assembled genomes of Belliella spp. (Cyclobacteriaceae) strains.</title>
        <authorList>
            <person name="Szabo A."/>
            <person name="Korponai K."/>
            <person name="Felfoldi T."/>
        </authorList>
    </citation>
    <scope>NUCLEOTIDE SEQUENCE</scope>
    <source>
        <strain evidence="6">DSM 111903</strain>
    </source>
</reference>
<dbReference type="Gene3D" id="3.10.50.40">
    <property type="match status" value="1"/>
</dbReference>
<comment type="catalytic activity">
    <reaction evidence="1 3 4">
        <text>[protein]-peptidylproline (omega=180) = [protein]-peptidylproline (omega=0)</text>
        <dbReference type="Rhea" id="RHEA:16237"/>
        <dbReference type="Rhea" id="RHEA-COMP:10747"/>
        <dbReference type="Rhea" id="RHEA-COMP:10748"/>
        <dbReference type="ChEBI" id="CHEBI:83833"/>
        <dbReference type="ChEBI" id="CHEBI:83834"/>
        <dbReference type="EC" id="5.2.1.8"/>
    </reaction>
</comment>
<dbReference type="EC" id="5.2.1.8" evidence="4"/>
<dbReference type="EMBL" id="JAKZGO010000004">
    <property type="protein sequence ID" value="MCH7413254.1"/>
    <property type="molecule type" value="Genomic_DNA"/>
</dbReference>
<keyword evidence="7" id="KW-1185">Reference proteome</keyword>
<dbReference type="PROSITE" id="PS50059">
    <property type="entry name" value="FKBP_PPIASE"/>
    <property type="match status" value="1"/>
</dbReference>
<evidence type="ECO:0000313" key="7">
    <source>
        <dbReference type="Proteomes" id="UP001165430"/>
    </source>
</evidence>
<proteinExistence type="inferred from homology"/>
<evidence type="ECO:0000256" key="4">
    <source>
        <dbReference type="RuleBase" id="RU003915"/>
    </source>
</evidence>
<evidence type="ECO:0000256" key="2">
    <source>
        <dbReference type="ARBA" id="ARBA00023110"/>
    </source>
</evidence>
<dbReference type="GO" id="GO:0003755">
    <property type="term" value="F:peptidyl-prolyl cis-trans isomerase activity"/>
    <property type="evidence" value="ECO:0007669"/>
    <property type="project" value="UniProtKB-EC"/>
</dbReference>
<dbReference type="RefSeq" id="WP_241410843.1">
    <property type="nucleotide sequence ID" value="NZ_JAKZGO010000004.1"/>
</dbReference>
<comment type="similarity">
    <text evidence="4">Belongs to the FKBP-type PPIase family.</text>
</comment>
<protein>
    <recommendedName>
        <fullName evidence="4">Peptidyl-prolyl cis-trans isomerase</fullName>
        <ecNumber evidence="4">5.2.1.8</ecNumber>
    </recommendedName>
</protein>
<dbReference type="Pfam" id="PF00254">
    <property type="entry name" value="FKBP_C"/>
    <property type="match status" value="1"/>
</dbReference>
<accession>A0ABS9VA08</accession>
<keyword evidence="3 4" id="KW-0413">Isomerase</keyword>
<dbReference type="Proteomes" id="UP001165430">
    <property type="component" value="Unassembled WGS sequence"/>
</dbReference>
<evidence type="ECO:0000259" key="5">
    <source>
        <dbReference type="PROSITE" id="PS50059"/>
    </source>
</evidence>
<organism evidence="6 7">
    <name type="scientific">Belliella alkalica</name>
    <dbReference type="NCBI Taxonomy" id="1730871"/>
    <lineage>
        <taxon>Bacteria</taxon>
        <taxon>Pseudomonadati</taxon>
        <taxon>Bacteroidota</taxon>
        <taxon>Cytophagia</taxon>
        <taxon>Cytophagales</taxon>
        <taxon>Cyclobacteriaceae</taxon>
        <taxon>Belliella</taxon>
    </lineage>
</organism>
<gene>
    <name evidence="6" type="ORF">MM213_07155</name>
</gene>
<feature type="domain" description="PPIase FKBP-type" evidence="5">
    <location>
        <begin position="79"/>
        <end position="184"/>
    </location>
</feature>
<evidence type="ECO:0000313" key="6">
    <source>
        <dbReference type="EMBL" id="MCH7413254.1"/>
    </source>
</evidence>
<dbReference type="InterPro" id="IPR001179">
    <property type="entry name" value="PPIase_FKBP_dom"/>
</dbReference>
<dbReference type="PROSITE" id="PS51257">
    <property type="entry name" value="PROKAR_LIPOPROTEIN"/>
    <property type="match status" value="1"/>
</dbReference>
<dbReference type="SUPFAM" id="SSF54534">
    <property type="entry name" value="FKBP-like"/>
    <property type="match status" value="1"/>
</dbReference>
<evidence type="ECO:0000256" key="3">
    <source>
        <dbReference type="PROSITE-ProRule" id="PRU00277"/>
    </source>
</evidence>
<keyword evidence="2 3" id="KW-0697">Rotamase</keyword>
<name>A0ABS9VA08_9BACT</name>
<dbReference type="InterPro" id="IPR046357">
    <property type="entry name" value="PPIase_dom_sf"/>
</dbReference>
<sequence length="184" mass="20478">MKHLKYLLLLIPVLSIVSCEQQDLFGGPRYDIEGNLAIDSVKIAEYLRDNPIEGERINDPSGVVIIVQEEGIGSRPTPSTVVYTDFVGSLLDGSVFDTTYEDIAKENDIFQENRTYGVYIFNIPPVGSSGNSIQGFSIGFKRLRPQSKAVLLIPSPYGYQDSDNNDRIPPNSVLRFDVDFRGID</sequence>
<comment type="caution">
    <text evidence="6">The sequence shown here is derived from an EMBL/GenBank/DDBJ whole genome shotgun (WGS) entry which is preliminary data.</text>
</comment>
<evidence type="ECO:0000256" key="1">
    <source>
        <dbReference type="ARBA" id="ARBA00000971"/>
    </source>
</evidence>